<dbReference type="OrthoDB" id="3639322at2759"/>
<feature type="compositionally biased region" description="Basic and acidic residues" evidence="1">
    <location>
        <begin position="173"/>
        <end position="201"/>
    </location>
</feature>
<evidence type="ECO:0000313" key="3">
    <source>
        <dbReference type="EMBL" id="WPB03723.1"/>
    </source>
</evidence>
<dbReference type="Proteomes" id="UP001302367">
    <property type="component" value="Chromosome 5"/>
</dbReference>
<dbReference type="AlphaFoldDB" id="A0A2G5H846"/>
<name>A0A2G5H846_CERBT</name>
<reference evidence="3 5" key="2">
    <citation type="submission" date="2023-09" db="EMBL/GenBank/DDBJ databases">
        <title>Complete-Gapless Cercospora beticola genome.</title>
        <authorList>
            <person name="Wyatt N.A."/>
            <person name="Spanner R.E."/>
            <person name="Bolton M.D."/>
        </authorList>
    </citation>
    <scope>NUCLEOTIDE SEQUENCE [LARGE SCALE GENOMIC DNA]</scope>
    <source>
        <strain evidence="3">Cb09-40</strain>
    </source>
</reference>
<proteinExistence type="predicted"/>
<keyword evidence="5" id="KW-1185">Reference proteome</keyword>
<evidence type="ECO:0000313" key="4">
    <source>
        <dbReference type="Proteomes" id="UP000230605"/>
    </source>
</evidence>
<evidence type="ECO:0000313" key="2">
    <source>
        <dbReference type="EMBL" id="PIA88699.1"/>
    </source>
</evidence>
<organism evidence="2 4">
    <name type="scientific">Cercospora beticola</name>
    <name type="common">Sugarbeet leaf spot fungus</name>
    <dbReference type="NCBI Taxonomy" id="122368"/>
    <lineage>
        <taxon>Eukaryota</taxon>
        <taxon>Fungi</taxon>
        <taxon>Dikarya</taxon>
        <taxon>Ascomycota</taxon>
        <taxon>Pezizomycotina</taxon>
        <taxon>Dothideomycetes</taxon>
        <taxon>Dothideomycetidae</taxon>
        <taxon>Mycosphaerellales</taxon>
        <taxon>Mycosphaerellaceae</taxon>
        <taxon>Cercospora</taxon>
    </lineage>
</organism>
<sequence>MGTPLAAEDIDNVGPNIHIDFRQTHQEYGFRKYIRPGYKQCSPPRLHRSKNNPEASFVNFKPLLRSGDVKPQHKQSVYYKEIKHCCRTQVEAFTQIFELYPEALAELERLIKEDVSDLAWLDRARAAAHYIELRDEILRVQFPDATSWPSRQGRNSEANKQTVAEMLRQQARGRSDMRDSEQRRPQDSRERPAAHGKRVAERGMHVRFVLPPTMTQIKHSVSKPLNSVRIPTKLQSQTTKASGTTELSPVIEEVPEDTEVSEAPLVSGSCPLPRRETEEWTYVDPKEGWTRVVELDGDWENPLESRWQNLERFEAAGRHVVAGQEERFAWRHKDYTQLDPDEQLLRDSEYIERQRRDMQQELCLQYADLERLRAGNTKLETQIVSAPIPPVVIPSPVRYTAAAPSIRPGRTTVPKPTVEDDDEEDL</sequence>
<gene>
    <name evidence="2" type="ORF">CB0940_07753</name>
    <name evidence="3" type="ORF">RHO25_008367</name>
</gene>
<accession>A0A2G5H846</accession>
<dbReference type="Proteomes" id="UP000230605">
    <property type="component" value="Chromosome 5"/>
</dbReference>
<reference evidence="2 4" key="1">
    <citation type="submission" date="2015-10" db="EMBL/GenBank/DDBJ databases">
        <title>The cercosporin biosynthetic gene cluster was horizontally transferred to several fungal lineages and shown to be expanded in Cercospora beticola based on microsynteny with recipient genomes.</title>
        <authorList>
            <person name="De Jonge R."/>
            <person name="Ebert M.K."/>
            <person name="Suttle J.C."/>
            <person name="Jurick Ii W.M."/>
            <person name="Secor G.A."/>
            <person name="Thomma B.P."/>
            <person name="Van De Peer Y."/>
            <person name="Bolton M.D."/>
        </authorList>
    </citation>
    <scope>NUCLEOTIDE SEQUENCE [LARGE SCALE GENOMIC DNA]</scope>
    <source>
        <strain evidence="2 4">09-40</strain>
    </source>
</reference>
<evidence type="ECO:0000256" key="1">
    <source>
        <dbReference type="SAM" id="MobiDB-lite"/>
    </source>
</evidence>
<feature type="region of interest" description="Disordered" evidence="1">
    <location>
        <begin position="403"/>
        <end position="426"/>
    </location>
</feature>
<evidence type="ECO:0000313" key="5">
    <source>
        <dbReference type="Proteomes" id="UP001302367"/>
    </source>
</evidence>
<feature type="region of interest" description="Disordered" evidence="1">
    <location>
        <begin position="168"/>
        <end position="201"/>
    </location>
</feature>
<dbReference type="EMBL" id="LKMD01000108">
    <property type="protein sequence ID" value="PIA88699.1"/>
    <property type="molecule type" value="Genomic_DNA"/>
</dbReference>
<protein>
    <submittedName>
        <fullName evidence="2">Uncharacterized protein</fullName>
    </submittedName>
</protein>
<dbReference type="EMBL" id="CP134188">
    <property type="protein sequence ID" value="WPB03723.1"/>
    <property type="molecule type" value="Genomic_DNA"/>
</dbReference>